<keyword evidence="2" id="KW-0732">Signal</keyword>
<dbReference type="GO" id="GO:0009055">
    <property type="term" value="F:electron transfer activity"/>
    <property type="evidence" value="ECO:0007669"/>
    <property type="project" value="InterPro"/>
</dbReference>
<evidence type="ECO:0000256" key="2">
    <source>
        <dbReference type="SAM" id="SignalP"/>
    </source>
</evidence>
<proteinExistence type="predicted"/>
<keyword evidence="4" id="KW-1185">Reference proteome</keyword>
<feature type="compositionally biased region" description="Gly residues" evidence="1">
    <location>
        <begin position="80"/>
        <end position="93"/>
    </location>
</feature>
<dbReference type="Proteomes" id="UP000813463">
    <property type="component" value="Chromosome 4"/>
</dbReference>
<feature type="chain" id="PRO_5046926376" description="Phytocyanin domain-containing protein" evidence="2">
    <location>
        <begin position="27"/>
        <end position="380"/>
    </location>
</feature>
<accession>A0A9R0ILN0</accession>
<evidence type="ECO:0000256" key="1">
    <source>
        <dbReference type="SAM" id="MobiDB-lite"/>
    </source>
</evidence>
<dbReference type="KEGG" id="soe:110790872"/>
<feature type="signal peptide" evidence="2">
    <location>
        <begin position="1"/>
        <end position="26"/>
    </location>
</feature>
<dbReference type="Pfam" id="PF02298">
    <property type="entry name" value="Cu_bind_like"/>
    <property type="match status" value="1"/>
</dbReference>
<feature type="domain" description="Phytocyanin" evidence="3">
    <location>
        <begin position="262"/>
        <end position="376"/>
    </location>
</feature>
<gene>
    <name evidence="5" type="primary">LOC110790872</name>
</gene>
<evidence type="ECO:0000313" key="4">
    <source>
        <dbReference type="Proteomes" id="UP000813463"/>
    </source>
</evidence>
<organism evidence="4 5">
    <name type="scientific">Spinacia oleracea</name>
    <name type="common">Spinach</name>
    <dbReference type="NCBI Taxonomy" id="3562"/>
    <lineage>
        <taxon>Eukaryota</taxon>
        <taxon>Viridiplantae</taxon>
        <taxon>Streptophyta</taxon>
        <taxon>Embryophyta</taxon>
        <taxon>Tracheophyta</taxon>
        <taxon>Spermatophyta</taxon>
        <taxon>Magnoliopsida</taxon>
        <taxon>eudicotyledons</taxon>
        <taxon>Gunneridae</taxon>
        <taxon>Pentapetalae</taxon>
        <taxon>Caryophyllales</taxon>
        <taxon>Chenopodiaceae</taxon>
        <taxon>Chenopodioideae</taxon>
        <taxon>Anserineae</taxon>
        <taxon>Spinacia</taxon>
    </lineage>
</organism>
<dbReference type="GeneID" id="110790872"/>
<dbReference type="Gene3D" id="2.60.40.420">
    <property type="entry name" value="Cupredoxins - blue copper proteins"/>
    <property type="match status" value="1"/>
</dbReference>
<dbReference type="PROSITE" id="PS51485">
    <property type="entry name" value="PHYTOCYANIN"/>
    <property type="match status" value="1"/>
</dbReference>
<protein>
    <recommendedName>
        <fullName evidence="3">Phytocyanin domain-containing protein</fullName>
    </recommendedName>
</protein>
<reference evidence="5" key="2">
    <citation type="submission" date="2025-08" db="UniProtKB">
        <authorList>
            <consortium name="RefSeq"/>
        </authorList>
    </citation>
    <scope>IDENTIFICATION</scope>
    <source>
        <tissue evidence="5">Leaf</tissue>
    </source>
</reference>
<feature type="region of interest" description="Disordered" evidence="1">
    <location>
        <begin position="43"/>
        <end position="242"/>
    </location>
</feature>
<dbReference type="PANTHER" id="PTHR34052:SF1">
    <property type="entry name" value="OS06G0216700 PROTEIN"/>
    <property type="match status" value="1"/>
</dbReference>
<feature type="compositionally biased region" description="Gly residues" evidence="1">
    <location>
        <begin position="63"/>
        <end position="72"/>
    </location>
</feature>
<name>A0A9R0ILN0_SPIOL</name>
<dbReference type="InterPro" id="IPR003245">
    <property type="entry name" value="Phytocyanin_dom"/>
</dbReference>
<dbReference type="AlphaFoldDB" id="A0A9R0ILN0"/>
<dbReference type="InterPro" id="IPR008972">
    <property type="entry name" value="Cupredoxin"/>
</dbReference>
<sequence length="380" mass="40954">MATMNSSLCILVLTLLGASLLETCIANKELEASTKQHWGWRWRRGWSGGRGQDTPPASTPWGQGWGWSGGRGQDTPPGGTPQGQGWGWRGGRGQDTPPASTPWGKGWGWGWGGGRGQDTPPASTSSGKGWGWGGRRGQDAPPASTPSGKGWGWGRGGRRSQDTPPTSTPEGQGWGWSWRRSQDTPPASTPKGQPEKGRSRGKGQDVPPAGTPQEQPRKGGWLAPAGTPKGQGGWPAPPAGYNFSRSGSGWPFSHKNRTRGPNKIVVGGSSNWNFGFNYTDWALKSGPFYINDVLVFKFNAPVNGAPGHSVYLLPDLRSYLKCDLSNATRIATTTQGGSKGFEFKLTKWQPHYFACGEHNGIHCNLGMMKFFVMPIFSYEN</sequence>
<dbReference type="PANTHER" id="PTHR34052">
    <property type="entry name" value="GLYCINE-RICH PROTEIN-LIKE"/>
    <property type="match status" value="1"/>
</dbReference>
<evidence type="ECO:0000313" key="5">
    <source>
        <dbReference type="RefSeq" id="XP_021851327.2"/>
    </source>
</evidence>
<reference evidence="4" key="1">
    <citation type="journal article" date="2021" name="Nat. Commun.">
        <title>Genomic analyses provide insights into spinach domestication and the genetic basis of agronomic traits.</title>
        <authorList>
            <person name="Cai X."/>
            <person name="Sun X."/>
            <person name="Xu C."/>
            <person name="Sun H."/>
            <person name="Wang X."/>
            <person name="Ge C."/>
            <person name="Zhang Z."/>
            <person name="Wang Q."/>
            <person name="Fei Z."/>
            <person name="Jiao C."/>
            <person name="Wang Q."/>
        </authorList>
    </citation>
    <scope>NUCLEOTIDE SEQUENCE [LARGE SCALE GENOMIC DNA]</scope>
    <source>
        <strain evidence="4">cv. Varoflay</strain>
    </source>
</reference>
<dbReference type="SUPFAM" id="SSF49503">
    <property type="entry name" value="Cupredoxins"/>
    <property type="match status" value="1"/>
</dbReference>
<feature type="compositionally biased region" description="Gly residues" evidence="1">
    <location>
        <begin position="105"/>
        <end position="116"/>
    </location>
</feature>
<evidence type="ECO:0000259" key="3">
    <source>
        <dbReference type="PROSITE" id="PS51485"/>
    </source>
</evidence>
<dbReference type="RefSeq" id="XP_021851327.2">
    <property type="nucleotide sequence ID" value="XM_021995635.2"/>
</dbReference>